<organism evidence="1 2">
    <name type="scientific">Eumeta variegata</name>
    <name type="common">Bagworm moth</name>
    <name type="synonym">Eumeta japonica</name>
    <dbReference type="NCBI Taxonomy" id="151549"/>
    <lineage>
        <taxon>Eukaryota</taxon>
        <taxon>Metazoa</taxon>
        <taxon>Ecdysozoa</taxon>
        <taxon>Arthropoda</taxon>
        <taxon>Hexapoda</taxon>
        <taxon>Insecta</taxon>
        <taxon>Pterygota</taxon>
        <taxon>Neoptera</taxon>
        <taxon>Endopterygota</taxon>
        <taxon>Lepidoptera</taxon>
        <taxon>Glossata</taxon>
        <taxon>Ditrysia</taxon>
        <taxon>Tineoidea</taxon>
        <taxon>Psychidae</taxon>
        <taxon>Oiketicinae</taxon>
        <taxon>Eumeta</taxon>
    </lineage>
</organism>
<dbReference type="EMBL" id="BGZK01001094">
    <property type="protein sequence ID" value="GBP71008.1"/>
    <property type="molecule type" value="Genomic_DNA"/>
</dbReference>
<reference evidence="1 2" key="1">
    <citation type="journal article" date="2019" name="Commun. Biol.">
        <title>The bagworm genome reveals a unique fibroin gene that provides high tensile strength.</title>
        <authorList>
            <person name="Kono N."/>
            <person name="Nakamura H."/>
            <person name="Ohtoshi R."/>
            <person name="Tomita M."/>
            <person name="Numata K."/>
            <person name="Arakawa K."/>
        </authorList>
    </citation>
    <scope>NUCLEOTIDE SEQUENCE [LARGE SCALE GENOMIC DNA]</scope>
</reference>
<sequence length="91" mass="10134">MNSKLQPTAGQRENLKIQTYQFKIKTCARVRRSSDAIKTRRTSVTIKRKLNRVCFCTGAAAALFVRRARVLVVQANAALKLKTAIDVEAAV</sequence>
<comment type="caution">
    <text evidence="1">The sequence shown here is derived from an EMBL/GenBank/DDBJ whole genome shotgun (WGS) entry which is preliminary data.</text>
</comment>
<evidence type="ECO:0000313" key="1">
    <source>
        <dbReference type="EMBL" id="GBP71008.1"/>
    </source>
</evidence>
<evidence type="ECO:0000313" key="2">
    <source>
        <dbReference type="Proteomes" id="UP000299102"/>
    </source>
</evidence>
<keyword evidence="2" id="KW-1185">Reference proteome</keyword>
<name>A0A4C1Y513_EUMVA</name>
<gene>
    <name evidence="1" type="ORF">EVAR_57776_1</name>
</gene>
<dbReference type="AlphaFoldDB" id="A0A4C1Y513"/>
<proteinExistence type="predicted"/>
<dbReference type="Proteomes" id="UP000299102">
    <property type="component" value="Unassembled WGS sequence"/>
</dbReference>
<protein>
    <submittedName>
        <fullName evidence="1">Uncharacterized protein</fullName>
    </submittedName>
</protein>
<accession>A0A4C1Y513</accession>